<comment type="caution">
    <text evidence="1">The sequence shown here is derived from an EMBL/GenBank/DDBJ whole genome shotgun (WGS) entry which is preliminary data.</text>
</comment>
<organism evidence="1 2">
    <name type="scientific">Acidicapsa dinghuensis</name>
    <dbReference type="NCBI Taxonomy" id="2218256"/>
    <lineage>
        <taxon>Bacteria</taxon>
        <taxon>Pseudomonadati</taxon>
        <taxon>Acidobacteriota</taxon>
        <taxon>Terriglobia</taxon>
        <taxon>Terriglobales</taxon>
        <taxon>Acidobacteriaceae</taxon>
        <taxon>Acidicapsa</taxon>
    </lineage>
</organism>
<sequence length="501" mass="53200">MRFGAIRVIVLCGAAICSIVALLGHMKSGPFHLATAEAKEPAATHVDGQPQMPLEEATKDLKSLLFQASDTNPMPDKMFTWFTKCDLGLEPCTSSKPSVLLDEACASLSMSKPAGGAVVSAHTPVAPFQWKPSQAVIDAADAAFEPAKQGIGIAEHNSETNSQVPQQAFNSVLYDPKAACTIRQLGKSQAQVYTSLMSAAQSGNKPSLNFPDGATVVKLIWEVAPNVYTGKTITQIPAVETGNLVVANGKSQVLPTLPLGGGGALPPLFQWSTNNFVANISIQNANKPPCADSPKSYTFSPSCFTFIKIPPDMAARIVQWGEQGKIVFAPHASIQDMGYLVLTGINVMKFQSKTKQWLFSAFWWAQQRPHTALFAPSQWVHFSGCAVQQARTGGISEDNVCLSPYLEGLENPNGAYSNCANCHNAASFQAVSGLPSVASQSGLPLHTNYLSCKSLLDPKGNTPDCNSVPDGTGPAVDTHQLWSLADIPVPSTSAVAKTQSK</sequence>
<name>A0ABW1ELW3_9BACT</name>
<evidence type="ECO:0000313" key="2">
    <source>
        <dbReference type="Proteomes" id="UP001596091"/>
    </source>
</evidence>
<evidence type="ECO:0000313" key="1">
    <source>
        <dbReference type="EMBL" id="MFC5864999.1"/>
    </source>
</evidence>
<gene>
    <name evidence="1" type="ORF">ACFPT7_22010</name>
</gene>
<dbReference type="RefSeq" id="WP_263332158.1">
    <property type="nucleotide sequence ID" value="NZ_JAGSYH010000001.1"/>
</dbReference>
<proteinExistence type="predicted"/>
<reference evidence="2" key="1">
    <citation type="journal article" date="2019" name="Int. J. Syst. Evol. Microbiol.">
        <title>The Global Catalogue of Microorganisms (GCM) 10K type strain sequencing project: providing services to taxonomists for standard genome sequencing and annotation.</title>
        <authorList>
            <consortium name="The Broad Institute Genomics Platform"/>
            <consortium name="The Broad Institute Genome Sequencing Center for Infectious Disease"/>
            <person name="Wu L."/>
            <person name="Ma J."/>
        </authorList>
    </citation>
    <scope>NUCLEOTIDE SEQUENCE [LARGE SCALE GENOMIC DNA]</scope>
    <source>
        <strain evidence="2">JCM 4087</strain>
    </source>
</reference>
<accession>A0ABW1ELW3</accession>
<keyword evidence="2" id="KW-1185">Reference proteome</keyword>
<protein>
    <submittedName>
        <fullName evidence="1">Uncharacterized protein</fullName>
    </submittedName>
</protein>
<dbReference type="Proteomes" id="UP001596091">
    <property type="component" value="Unassembled WGS sequence"/>
</dbReference>
<dbReference type="EMBL" id="JBHSPH010000010">
    <property type="protein sequence ID" value="MFC5864999.1"/>
    <property type="molecule type" value="Genomic_DNA"/>
</dbReference>